<dbReference type="InterPro" id="IPR027470">
    <property type="entry name" value="Cation_efflux_CTD"/>
</dbReference>
<evidence type="ECO:0000256" key="5">
    <source>
        <dbReference type="ARBA" id="ARBA00023136"/>
    </source>
</evidence>
<keyword evidence="3 7" id="KW-0812">Transmembrane</keyword>
<comment type="caution">
    <text evidence="10">The sequence shown here is derived from an EMBL/GenBank/DDBJ whole genome shotgun (WGS) entry which is preliminary data.</text>
</comment>
<evidence type="ECO:0000256" key="7">
    <source>
        <dbReference type="SAM" id="Phobius"/>
    </source>
</evidence>
<dbReference type="Pfam" id="PF16916">
    <property type="entry name" value="ZT_dimer"/>
    <property type="match status" value="1"/>
</dbReference>
<feature type="region of interest" description="Disordered" evidence="6">
    <location>
        <begin position="305"/>
        <end position="327"/>
    </location>
</feature>
<dbReference type="SUPFAM" id="SSF160240">
    <property type="entry name" value="Cation efflux protein cytoplasmic domain-like"/>
    <property type="match status" value="1"/>
</dbReference>
<dbReference type="InterPro" id="IPR058533">
    <property type="entry name" value="Cation_efflux_TM"/>
</dbReference>
<keyword evidence="4 7" id="KW-1133">Transmembrane helix</keyword>
<dbReference type="Gene3D" id="3.30.70.1350">
    <property type="entry name" value="Cation efflux protein, cytoplasmic domain"/>
    <property type="match status" value="1"/>
</dbReference>
<dbReference type="EMBL" id="JALKFT010000010">
    <property type="protein sequence ID" value="MCK9876510.1"/>
    <property type="molecule type" value="Genomic_DNA"/>
</dbReference>
<gene>
    <name evidence="10" type="ORF">MXD59_12115</name>
</gene>
<evidence type="ECO:0000256" key="1">
    <source>
        <dbReference type="ARBA" id="ARBA00004141"/>
    </source>
</evidence>
<feature type="transmembrane region" description="Helical" evidence="7">
    <location>
        <begin position="112"/>
        <end position="134"/>
    </location>
</feature>
<evidence type="ECO:0000313" key="11">
    <source>
        <dbReference type="Proteomes" id="UP001201873"/>
    </source>
</evidence>
<dbReference type="Pfam" id="PF01545">
    <property type="entry name" value="Cation_efflux"/>
    <property type="match status" value="1"/>
</dbReference>
<comment type="subcellular location">
    <subcellularLocation>
        <location evidence="1">Membrane</location>
        <topology evidence="1">Multi-pass membrane protein</topology>
    </subcellularLocation>
</comment>
<dbReference type="Gene3D" id="1.20.1510.10">
    <property type="entry name" value="Cation efflux protein transmembrane domain"/>
    <property type="match status" value="1"/>
</dbReference>
<reference evidence="10 11" key="1">
    <citation type="submission" date="2022-04" db="EMBL/GenBank/DDBJ databases">
        <title>Genome diversity in the genus Frankia.</title>
        <authorList>
            <person name="Carlos-Shanley C."/>
            <person name="Hahn D."/>
        </authorList>
    </citation>
    <scope>NUCLEOTIDE SEQUENCE [LARGE SCALE GENOMIC DNA]</scope>
    <source>
        <strain evidence="10 11">Ag45/Mut15</strain>
    </source>
</reference>
<evidence type="ECO:0000313" key="10">
    <source>
        <dbReference type="EMBL" id="MCK9876510.1"/>
    </source>
</evidence>
<dbReference type="InterPro" id="IPR036837">
    <property type="entry name" value="Cation_efflux_CTD_sf"/>
</dbReference>
<protein>
    <submittedName>
        <fullName evidence="10">Cation diffusion facilitator family transporter</fullName>
    </submittedName>
</protein>
<sequence length="327" mass="33873">MSTQGGTKAVLAALAANLGIAVTKFVAFLFTQSSSMLAESIHSLADSGNQGLLLLGQRQSARPADEEHPFGFGRARYIAAFLVGIVLFSVGGLFSVYEGIEKVRHPHELESGLIAIVVLVLAVGMESFSFATAIRESNHTRGDRSWWQFIREARAPELPIVLLEDLAAELGLLFALGGVGLTLLLDDPIWDGVGTLAIGILLLVVAILVAIEAYGMLVGEAATPATVSTIRTTLAAAPGVSGIVHLRTLHLGPDELLVAAKIGLPPSVTMREVAATIDGAEAALRAAVPTQLRIFLEPDVPRDAEASGSVVPPVAGTGATAAGAPAV</sequence>
<dbReference type="InterPro" id="IPR027469">
    <property type="entry name" value="Cation_efflux_TMD_sf"/>
</dbReference>
<keyword evidence="2" id="KW-0813">Transport</keyword>
<feature type="transmembrane region" description="Helical" evidence="7">
    <location>
        <begin position="77"/>
        <end position="100"/>
    </location>
</feature>
<dbReference type="NCBIfam" id="TIGR01297">
    <property type="entry name" value="CDF"/>
    <property type="match status" value="1"/>
</dbReference>
<feature type="domain" description="Cation efflux protein transmembrane" evidence="8">
    <location>
        <begin position="10"/>
        <end position="218"/>
    </location>
</feature>
<keyword evidence="11" id="KW-1185">Reference proteome</keyword>
<keyword evidence="5 7" id="KW-0472">Membrane</keyword>
<feature type="transmembrane region" description="Helical" evidence="7">
    <location>
        <begin position="9"/>
        <end position="30"/>
    </location>
</feature>
<organism evidence="10 11">
    <name type="scientific">Frankia umida</name>
    <dbReference type="NCBI Taxonomy" id="573489"/>
    <lineage>
        <taxon>Bacteria</taxon>
        <taxon>Bacillati</taxon>
        <taxon>Actinomycetota</taxon>
        <taxon>Actinomycetes</taxon>
        <taxon>Frankiales</taxon>
        <taxon>Frankiaceae</taxon>
        <taxon>Frankia</taxon>
    </lineage>
</organism>
<evidence type="ECO:0000256" key="3">
    <source>
        <dbReference type="ARBA" id="ARBA00022692"/>
    </source>
</evidence>
<dbReference type="PANTHER" id="PTHR13414:SF9">
    <property type="entry name" value="PROTON-COUPLED ZINC ANTIPORTER SLC30A9, MITOCHONDRIAL"/>
    <property type="match status" value="1"/>
</dbReference>
<feature type="transmembrane region" description="Helical" evidence="7">
    <location>
        <begin position="166"/>
        <end position="184"/>
    </location>
</feature>
<dbReference type="Proteomes" id="UP001201873">
    <property type="component" value="Unassembled WGS sequence"/>
</dbReference>
<proteinExistence type="predicted"/>
<feature type="transmembrane region" description="Helical" evidence="7">
    <location>
        <begin position="196"/>
        <end position="217"/>
    </location>
</feature>
<dbReference type="SUPFAM" id="SSF161111">
    <property type="entry name" value="Cation efflux protein transmembrane domain-like"/>
    <property type="match status" value="1"/>
</dbReference>
<dbReference type="RefSeq" id="WP_248824760.1">
    <property type="nucleotide sequence ID" value="NZ_JALKFT010000010.1"/>
</dbReference>
<evidence type="ECO:0000256" key="2">
    <source>
        <dbReference type="ARBA" id="ARBA00022448"/>
    </source>
</evidence>
<evidence type="ECO:0000256" key="4">
    <source>
        <dbReference type="ARBA" id="ARBA00022989"/>
    </source>
</evidence>
<dbReference type="InterPro" id="IPR002524">
    <property type="entry name" value="Cation_efflux"/>
</dbReference>
<name>A0ABT0JY87_9ACTN</name>
<accession>A0ABT0JY87</accession>
<evidence type="ECO:0000256" key="6">
    <source>
        <dbReference type="SAM" id="MobiDB-lite"/>
    </source>
</evidence>
<evidence type="ECO:0000259" key="8">
    <source>
        <dbReference type="Pfam" id="PF01545"/>
    </source>
</evidence>
<evidence type="ECO:0000259" key="9">
    <source>
        <dbReference type="Pfam" id="PF16916"/>
    </source>
</evidence>
<dbReference type="InterPro" id="IPR040177">
    <property type="entry name" value="SLC30A9"/>
</dbReference>
<feature type="compositionally biased region" description="Low complexity" evidence="6">
    <location>
        <begin position="310"/>
        <end position="327"/>
    </location>
</feature>
<feature type="domain" description="Cation efflux protein cytoplasmic" evidence="9">
    <location>
        <begin position="225"/>
        <end position="290"/>
    </location>
</feature>
<dbReference type="PANTHER" id="PTHR13414">
    <property type="entry name" value="HUEL-CATION TRANSPORTER"/>
    <property type="match status" value="1"/>
</dbReference>